<evidence type="ECO:0000313" key="3">
    <source>
        <dbReference type="EMBL" id="MCX2562690.1"/>
    </source>
</evidence>
<dbReference type="Proteomes" id="UP001301152">
    <property type="component" value="Unassembled WGS sequence"/>
</dbReference>
<evidence type="ECO:0000256" key="1">
    <source>
        <dbReference type="ARBA" id="ARBA00008558"/>
    </source>
</evidence>
<dbReference type="RefSeq" id="WP_173559463.1">
    <property type="nucleotide sequence ID" value="NZ_JAPIUZ010000001.1"/>
</dbReference>
<sequence length="391" mass="43785">MMQHISEKKTEPLLIMHQRFTNWLFDEVLPFWGTAGCDGTPENPALYGAQESLTLEGVSAQAPFKRVRVQARQLFVFSWAALQGQAEGRSRADGIFAFLCKAHNEQGKWGRSLTPEGQLLDPTADLYDLAFVIFALAWYERLDQSGKALALARQALRWISENMSTPQGGFFNTLPAGDEPRQQNPHMHLFEAILALYETTGEIADLTQAHALYALFSQFLQDETTGTLGEYFTSDWAPAPGHEGNWLEPGHHFEWVWLLSEYERLTGVITKTRADRLYQFAKRYGPDPATGLVCDALGRDGSVLKASSRLWVQGETLRAVLTVDPQDTDGLAARIVTNLLERYFTDCPAGTWHDQLNEAAYPVSKAIPASSLYHIITAYDVLNKVRSEVTQ</sequence>
<name>A0ABT3QBN2_9PROT</name>
<keyword evidence="4" id="KW-1185">Reference proteome</keyword>
<protein>
    <submittedName>
        <fullName evidence="3">AGE family epimerase/isomerase</fullName>
    </submittedName>
</protein>
<comment type="similarity">
    <text evidence="1">Belongs to the N-acylglucosamine 2-epimerase family.</text>
</comment>
<keyword evidence="2" id="KW-0413">Isomerase</keyword>
<dbReference type="Pfam" id="PF07221">
    <property type="entry name" value="GlcNAc_2-epim"/>
    <property type="match status" value="1"/>
</dbReference>
<dbReference type="Gene3D" id="1.50.10.10">
    <property type="match status" value="1"/>
</dbReference>
<dbReference type="InterPro" id="IPR008928">
    <property type="entry name" value="6-hairpin_glycosidase_sf"/>
</dbReference>
<organism evidence="3 4">
    <name type="scientific">Acetobacter thailandicus</name>
    <dbReference type="NCBI Taxonomy" id="1502842"/>
    <lineage>
        <taxon>Bacteria</taxon>
        <taxon>Pseudomonadati</taxon>
        <taxon>Pseudomonadota</taxon>
        <taxon>Alphaproteobacteria</taxon>
        <taxon>Acetobacterales</taxon>
        <taxon>Acetobacteraceae</taxon>
        <taxon>Acetobacter</taxon>
    </lineage>
</organism>
<gene>
    <name evidence="3" type="ORF">OQ497_01735</name>
</gene>
<evidence type="ECO:0000256" key="2">
    <source>
        <dbReference type="ARBA" id="ARBA00023235"/>
    </source>
</evidence>
<dbReference type="SUPFAM" id="SSF48208">
    <property type="entry name" value="Six-hairpin glycosidases"/>
    <property type="match status" value="1"/>
</dbReference>
<comment type="caution">
    <text evidence="3">The sequence shown here is derived from an EMBL/GenBank/DDBJ whole genome shotgun (WGS) entry which is preliminary data.</text>
</comment>
<accession>A0ABT3QBN2</accession>
<reference evidence="3 4" key="1">
    <citation type="submission" date="2022-11" db="EMBL/GenBank/DDBJ databases">
        <title>Genome sequencing of Acetobacter type strain.</title>
        <authorList>
            <person name="Heo J."/>
            <person name="Lee D."/>
            <person name="Han B.-H."/>
            <person name="Hong S.-B."/>
            <person name="Kwon S.-W."/>
        </authorList>
    </citation>
    <scope>NUCLEOTIDE SEQUENCE [LARGE SCALE GENOMIC DNA]</scope>
    <source>
        <strain evidence="3 4">KACC 21253</strain>
    </source>
</reference>
<dbReference type="InterPro" id="IPR012341">
    <property type="entry name" value="6hp_glycosidase-like_sf"/>
</dbReference>
<evidence type="ECO:0000313" key="4">
    <source>
        <dbReference type="Proteomes" id="UP001301152"/>
    </source>
</evidence>
<dbReference type="EMBL" id="JAPIUZ010000001">
    <property type="protein sequence ID" value="MCX2562690.1"/>
    <property type="molecule type" value="Genomic_DNA"/>
</dbReference>
<dbReference type="PANTHER" id="PTHR15108">
    <property type="entry name" value="N-ACYLGLUCOSAMINE-2-EPIMERASE"/>
    <property type="match status" value="1"/>
</dbReference>
<proteinExistence type="inferred from homology"/>
<dbReference type="InterPro" id="IPR010819">
    <property type="entry name" value="AGE/CE"/>
</dbReference>